<comment type="caution">
    <text evidence="1">The sequence shown here is derived from an EMBL/GenBank/DDBJ whole genome shotgun (WGS) entry which is preliminary data.</text>
</comment>
<evidence type="ECO:0000313" key="1">
    <source>
        <dbReference type="EMBL" id="CAD8213906.1"/>
    </source>
</evidence>
<accession>A0A8S1YH92</accession>
<keyword evidence="2" id="KW-1185">Reference proteome</keyword>
<gene>
    <name evidence="1" type="ORF">PPENT_87.1.T1890023</name>
</gene>
<evidence type="ECO:0000313" key="2">
    <source>
        <dbReference type="Proteomes" id="UP000689195"/>
    </source>
</evidence>
<sequence>MFFNVGYYLCDQAIPKNGVTSFAFKIIQLSNYCYIGIGMREIIQKIIMVEILVLAMDPIKQIKIKVVIHTMKKIKMVNKYHLISQLMISQFQKLTFITDMQNGPKPTQNNHSQLFQFYSIIESLNRYNL</sequence>
<dbReference type="Proteomes" id="UP000689195">
    <property type="component" value="Unassembled WGS sequence"/>
</dbReference>
<reference evidence="1" key="1">
    <citation type="submission" date="2021-01" db="EMBL/GenBank/DDBJ databases">
        <authorList>
            <consortium name="Genoscope - CEA"/>
            <person name="William W."/>
        </authorList>
    </citation>
    <scope>NUCLEOTIDE SEQUENCE</scope>
</reference>
<organism evidence="1 2">
    <name type="scientific">Paramecium pentaurelia</name>
    <dbReference type="NCBI Taxonomy" id="43138"/>
    <lineage>
        <taxon>Eukaryota</taxon>
        <taxon>Sar</taxon>
        <taxon>Alveolata</taxon>
        <taxon>Ciliophora</taxon>
        <taxon>Intramacronucleata</taxon>
        <taxon>Oligohymenophorea</taxon>
        <taxon>Peniculida</taxon>
        <taxon>Parameciidae</taxon>
        <taxon>Paramecium</taxon>
    </lineage>
</organism>
<protein>
    <submittedName>
        <fullName evidence="1">Uncharacterized protein</fullName>
    </submittedName>
</protein>
<dbReference type="EMBL" id="CAJJDO010000189">
    <property type="protein sequence ID" value="CAD8213906.1"/>
    <property type="molecule type" value="Genomic_DNA"/>
</dbReference>
<name>A0A8S1YH92_9CILI</name>
<proteinExistence type="predicted"/>
<dbReference type="AlphaFoldDB" id="A0A8S1YH92"/>